<reference evidence="1" key="1">
    <citation type="submission" date="2020-04" db="EMBL/GenBank/DDBJ databases">
        <authorList>
            <person name="Chiriac C."/>
            <person name="Salcher M."/>
            <person name="Ghai R."/>
            <person name="Kavagutti S V."/>
        </authorList>
    </citation>
    <scope>NUCLEOTIDE SEQUENCE</scope>
</reference>
<protein>
    <submittedName>
        <fullName evidence="1">Uncharacterized protein</fullName>
    </submittedName>
</protein>
<organism evidence="1">
    <name type="scientific">uncultured Caudovirales phage</name>
    <dbReference type="NCBI Taxonomy" id="2100421"/>
    <lineage>
        <taxon>Viruses</taxon>
        <taxon>Duplodnaviria</taxon>
        <taxon>Heunggongvirae</taxon>
        <taxon>Uroviricota</taxon>
        <taxon>Caudoviricetes</taxon>
        <taxon>Peduoviridae</taxon>
        <taxon>Maltschvirus</taxon>
        <taxon>Maltschvirus maltsch</taxon>
    </lineage>
</organism>
<name>A0A6J5NK18_9CAUD</name>
<dbReference type="Gene3D" id="1.10.10.60">
    <property type="entry name" value="Homeodomain-like"/>
    <property type="match status" value="1"/>
</dbReference>
<accession>A0A6J5NK18</accession>
<dbReference type="EMBL" id="LR796677">
    <property type="protein sequence ID" value="CAB4159157.1"/>
    <property type="molecule type" value="Genomic_DNA"/>
</dbReference>
<sequence length="148" mass="16531">MPAKKQTPKTGRPTKLTEDVQNKIVQAIQAGNWLETASAYAGVDASTVRRWMAKGDHEDAEEPYRAFCAAIKQARAQAEIRAVALIQKAAQDGTWQASAWYLERSHPDRWGRKRLEITGADSQPVRVEVDVDSLESKLKALLDKETNK</sequence>
<evidence type="ECO:0000313" key="1">
    <source>
        <dbReference type="EMBL" id="CAB4159157.1"/>
    </source>
</evidence>
<proteinExistence type="predicted"/>
<gene>
    <name evidence="1" type="ORF">UFOVP711_59</name>
</gene>